<evidence type="ECO:0000313" key="1">
    <source>
        <dbReference type="EMBL" id="SCY24664.1"/>
    </source>
</evidence>
<gene>
    <name evidence="1" type="ORF">SAMN05720606_103244</name>
</gene>
<dbReference type="STRING" id="582692.SAMN05720606_103244"/>
<name>A0A1G5ECD8_9BACL</name>
<proteinExistence type="predicted"/>
<organism evidence="1 2">
    <name type="scientific">Paenibacillus polysaccharolyticus</name>
    <dbReference type="NCBI Taxonomy" id="582692"/>
    <lineage>
        <taxon>Bacteria</taxon>
        <taxon>Bacillati</taxon>
        <taxon>Bacillota</taxon>
        <taxon>Bacilli</taxon>
        <taxon>Bacillales</taxon>
        <taxon>Paenibacillaceae</taxon>
        <taxon>Paenibacillus</taxon>
    </lineage>
</organism>
<dbReference type="EMBL" id="FMVM01000003">
    <property type="protein sequence ID" value="SCY24664.1"/>
    <property type="molecule type" value="Genomic_DNA"/>
</dbReference>
<protein>
    <submittedName>
        <fullName evidence="1">Uncharacterized protein</fullName>
    </submittedName>
</protein>
<dbReference type="Proteomes" id="UP000198538">
    <property type="component" value="Unassembled WGS sequence"/>
</dbReference>
<sequence length="125" mass="14167">MAHVEIINETTLRLTLGLEDAVSMIQIAQREQAAYAQEIITIYEKMPVFEFTHFCFYAYDSARLFERVLEMDPKTYLSFSLDAPDSFFYALYGGMAALYESSIKLVQQTQAATAVSTETDVNVHA</sequence>
<accession>A0A1G5ECD8</accession>
<dbReference type="RefSeq" id="WP_090917011.1">
    <property type="nucleotide sequence ID" value="NZ_FMVM01000003.1"/>
</dbReference>
<dbReference type="AlphaFoldDB" id="A0A1G5ECD8"/>
<keyword evidence="2" id="KW-1185">Reference proteome</keyword>
<reference evidence="2" key="1">
    <citation type="submission" date="2016-10" db="EMBL/GenBank/DDBJ databases">
        <authorList>
            <person name="Varghese N."/>
            <person name="Submissions S."/>
        </authorList>
    </citation>
    <scope>NUCLEOTIDE SEQUENCE [LARGE SCALE GENOMIC DNA]</scope>
    <source>
        <strain evidence="2">BL9</strain>
    </source>
</reference>
<evidence type="ECO:0000313" key="2">
    <source>
        <dbReference type="Proteomes" id="UP000198538"/>
    </source>
</evidence>